<organism evidence="1 2">
    <name type="scientific">Penicillium chermesinum</name>
    <dbReference type="NCBI Taxonomy" id="63820"/>
    <lineage>
        <taxon>Eukaryota</taxon>
        <taxon>Fungi</taxon>
        <taxon>Dikarya</taxon>
        <taxon>Ascomycota</taxon>
        <taxon>Pezizomycotina</taxon>
        <taxon>Eurotiomycetes</taxon>
        <taxon>Eurotiomycetidae</taxon>
        <taxon>Eurotiales</taxon>
        <taxon>Aspergillaceae</taxon>
        <taxon>Penicillium</taxon>
    </lineage>
</organism>
<keyword evidence="2" id="KW-1185">Reference proteome</keyword>
<accession>A0A9W9TK89</accession>
<dbReference type="EMBL" id="JAPQKS010000005">
    <property type="protein sequence ID" value="KAJ5225783.1"/>
    <property type="molecule type" value="Genomic_DNA"/>
</dbReference>
<reference evidence="1" key="2">
    <citation type="journal article" date="2023" name="IMA Fungus">
        <title>Comparative genomic study of the Penicillium genus elucidates a diverse pangenome and 15 lateral gene transfer events.</title>
        <authorList>
            <person name="Petersen C."/>
            <person name="Sorensen T."/>
            <person name="Nielsen M.R."/>
            <person name="Sondergaard T.E."/>
            <person name="Sorensen J.L."/>
            <person name="Fitzpatrick D.A."/>
            <person name="Frisvad J.C."/>
            <person name="Nielsen K.L."/>
        </authorList>
    </citation>
    <scope>NUCLEOTIDE SEQUENCE</scope>
    <source>
        <strain evidence="1">IBT 19713</strain>
    </source>
</reference>
<protein>
    <submittedName>
        <fullName evidence="1">Uncharacterized protein</fullName>
    </submittedName>
</protein>
<dbReference type="Proteomes" id="UP001150941">
    <property type="component" value="Unassembled WGS sequence"/>
</dbReference>
<reference evidence="1" key="1">
    <citation type="submission" date="2022-11" db="EMBL/GenBank/DDBJ databases">
        <authorList>
            <person name="Petersen C."/>
        </authorList>
    </citation>
    <scope>NUCLEOTIDE SEQUENCE</scope>
    <source>
        <strain evidence="1">IBT 19713</strain>
    </source>
</reference>
<gene>
    <name evidence="1" type="ORF">N7468_007008</name>
</gene>
<dbReference type="AlphaFoldDB" id="A0A9W9TK89"/>
<dbReference type="GeneID" id="83203607"/>
<dbReference type="RefSeq" id="XP_058329194.1">
    <property type="nucleotide sequence ID" value="XM_058476304.1"/>
</dbReference>
<proteinExistence type="predicted"/>
<sequence>MKRVFDLIDEAVCKNCFQRDSPCISQELLEVASLFAEYSIVDEGCENALTPISLTSYIFRISILQALSASS</sequence>
<evidence type="ECO:0000313" key="2">
    <source>
        <dbReference type="Proteomes" id="UP001150941"/>
    </source>
</evidence>
<evidence type="ECO:0000313" key="1">
    <source>
        <dbReference type="EMBL" id="KAJ5225783.1"/>
    </source>
</evidence>
<comment type="caution">
    <text evidence="1">The sequence shown here is derived from an EMBL/GenBank/DDBJ whole genome shotgun (WGS) entry which is preliminary data.</text>
</comment>
<name>A0A9W9TK89_9EURO</name>